<evidence type="ECO:0000259" key="10">
    <source>
        <dbReference type="PROSITE" id="PS50209"/>
    </source>
</evidence>
<dbReference type="Pfam" id="PF00619">
    <property type="entry name" value="CARD"/>
    <property type="match status" value="1"/>
</dbReference>
<keyword evidence="3" id="KW-0053">Apoptosis</keyword>
<comment type="caution">
    <text evidence="11">The sequence shown here is derived from an EMBL/GenBank/DDBJ whole genome shotgun (WGS) entry which is preliminary data.</text>
</comment>
<dbReference type="Pfam" id="PF00656">
    <property type="entry name" value="Peptidase_C14"/>
    <property type="match status" value="2"/>
</dbReference>
<dbReference type="PRINTS" id="PR00376">
    <property type="entry name" value="IL1BCENZYME"/>
</dbReference>
<dbReference type="PROSITE" id="PS50209">
    <property type="entry name" value="CARD"/>
    <property type="match status" value="1"/>
</dbReference>
<feature type="domain" description="CARD" evidence="10">
    <location>
        <begin position="6"/>
        <end position="96"/>
    </location>
</feature>
<sequence>MALYQMSPEHKGKLQGNRVYLIENIEPSERLLSYLLQERVLTEDMYEEIDVERLRKRKVGKLLDILPRRGPVAFQHFINGLMKDDQECIAECLDPDLVAQWNSVHPKLKPGSHNPYPGQQPLPVPQSHQSFQPKSFFESEESGFFNPEVKSVDVSDKNIIKLIRDTKKNYTMSSKPRGRAIIINNSYFVNNSPRDGAAFDSQNICTHLEQLYFDVKLYADLTAMEMKQIFRDEGSQRDHSDEDCFFAFILSHGARGYVYVPVDELGQAIEDLHIKDSDKQMPHMIHEKSDVVLAYSTVPGYRSWRRTDLGSWFVRAIIKVFAAEAYQEDLLSLLVKVRETVSEYHTKHENHSFVQLTRTDETTRKKIYLFPGYYEKNRASFV</sequence>
<feature type="domain" description="Caspase family p20" evidence="9">
    <location>
        <begin position="176"/>
        <end position="259"/>
    </location>
</feature>
<proteinExistence type="inferred from homology"/>
<dbReference type="InterPro" id="IPR011600">
    <property type="entry name" value="Pept_C14_caspase"/>
</dbReference>
<evidence type="ECO:0000256" key="2">
    <source>
        <dbReference type="ARBA" id="ARBA00022670"/>
    </source>
</evidence>
<dbReference type="SMART" id="SM00115">
    <property type="entry name" value="CASc"/>
    <property type="match status" value="1"/>
</dbReference>
<dbReference type="InterPro" id="IPR002398">
    <property type="entry name" value="Pept_C14"/>
</dbReference>
<evidence type="ECO:0008006" key="13">
    <source>
        <dbReference type="Google" id="ProtNLM"/>
    </source>
</evidence>
<dbReference type="Gene3D" id="3.40.50.1460">
    <property type="match status" value="1"/>
</dbReference>
<dbReference type="GO" id="GO:0006508">
    <property type="term" value="P:proteolysis"/>
    <property type="evidence" value="ECO:0007669"/>
    <property type="project" value="UniProtKB-KW"/>
</dbReference>
<reference evidence="11" key="1">
    <citation type="journal article" date="2023" name="Mol. Biol. Evol.">
        <title>Third-Generation Sequencing Reveals the Adaptive Role of the Epigenome in Three Deep-Sea Polychaetes.</title>
        <authorList>
            <person name="Perez M."/>
            <person name="Aroh O."/>
            <person name="Sun Y."/>
            <person name="Lan Y."/>
            <person name="Juniper S.K."/>
            <person name="Young C.R."/>
            <person name="Angers B."/>
            <person name="Qian P.Y."/>
        </authorList>
    </citation>
    <scope>NUCLEOTIDE SEQUENCE</scope>
    <source>
        <strain evidence="11">P08H-3</strain>
    </source>
</reference>
<dbReference type="Gene3D" id="3.30.70.1470">
    <property type="entry name" value="Caspase-like"/>
    <property type="match status" value="1"/>
</dbReference>
<dbReference type="Gene3D" id="1.10.533.10">
    <property type="entry name" value="Death Domain, Fas"/>
    <property type="match status" value="1"/>
</dbReference>
<dbReference type="GO" id="GO:0004197">
    <property type="term" value="F:cysteine-type endopeptidase activity"/>
    <property type="evidence" value="ECO:0007669"/>
    <property type="project" value="InterPro"/>
</dbReference>
<dbReference type="InterPro" id="IPR002138">
    <property type="entry name" value="Pept_C14_p10"/>
</dbReference>
<dbReference type="GO" id="GO:0006915">
    <property type="term" value="P:apoptotic process"/>
    <property type="evidence" value="ECO:0007669"/>
    <property type="project" value="UniProtKB-KW"/>
</dbReference>
<dbReference type="InterPro" id="IPR029030">
    <property type="entry name" value="Caspase-like_dom_sf"/>
</dbReference>
<dbReference type="InterPro" id="IPR011029">
    <property type="entry name" value="DEATH-like_dom_sf"/>
</dbReference>
<evidence type="ECO:0000313" key="11">
    <source>
        <dbReference type="EMBL" id="KAK2158629.1"/>
    </source>
</evidence>
<evidence type="ECO:0000259" key="9">
    <source>
        <dbReference type="PROSITE" id="PS50208"/>
    </source>
</evidence>
<accession>A0AAD9JSJ6</accession>
<dbReference type="PROSITE" id="PS50207">
    <property type="entry name" value="CASPASE_P10"/>
    <property type="match status" value="1"/>
</dbReference>
<evidence type="ECO:0000259" key="8">
    <source>
        <dbReference type="PROSITE" id="PS50207"/>
    </source>
</evidence>
<evidence type="ECO:0000313" key="12">
    <source>
        <dbReference type="Proteomes" id="UP001208570"/>
    </source>
</evidence>
<dbReference type="PANTHER" id="PTHR47901">
    <property type="entry name" value="CASPASE RECRUITMENT DOMAIN-CONTAINING PROTEIN 18"/>
    <property type="match status" value="1"/>
</dbReference>
<keyword evidence="2" id="KW-0645">Protease</keyword>
<dbReference type="Proteomes" id="UP001208570">
    <property type="component" value="Unassembled WGS sequence"/>
</dbReference>
<name>A0AAD9JSJ6_9ANNE</name>
<dbReference type="InterPro" id="IPR015917">
    <property type="entry name" value="Pept_C14A"/>
</dbReference>
<dbReference type="SUPFAM" id="SSF52129">
    <property type="entry name" value="Caspase-like"/>
    <property type="match status" value="1"/>
</dbReference>
<dbReference type="InterPro" id="IPR001315">
    <property type="entry name" value="CARD"/>
</dbReference>
<evidence type="ECO:0000256" key="6">
    <source>
        <dbReference type="ARBA" id="ARBA00023145"/>
    </source>
</evidence>
<dbReference type="PANTHER" id="PTHR47901:SF8">
    <property type="entry name" value="CASPASE-3"/>
    <property type="match status" value="1"/>
</dbReference>
<evidence type="ECO:0000256" key="3">
    <source>
        <dbReference type="ARBA" id="ARBA00022703"/>
    </source>
</evidence>
<keyword evidence="4" id="KW-0378">Hydrolase</keyword>
<evidence type="ECO:0000256" key="1">
    <source>
        <dbReference type="ARBA" id="ARBA00010134"/>
    </source>
</evidence>
<dbReference type="SUPFAM" id="SSF47986">
    <property type="entry name" value="DEATH domain"/>
    <property type="match status" value="1"/>
</dbReference>
<dbReference type="CDD" id="cd01671">
    <property type="entry name" value="CARD"/>
    <property type="match status" value="1"/>
</dbReference>
<organism evidence="11 12">
    <name type="scientific">Paralvinella palmiformis</name>
    <dbReference type="NCBI Taxonomy" id="53620"/>
    <lineage>
        <taxon>Eukaryota</taxon>
        <taxon>Metazoa</taxon>
        <taxon>Spiralia</taxon>
        <taxon>Lophotrochozoa</taxon>
        <taxon>Annelida</taxon>
        <taxon>Polychaeta</taxon>
        <taxon>Sedentaria</taxon>
        <taxon>Canalipalpata</taxon>
        <taxon>Terebellida</taxon>
        <taxon>Terebelliformia</taxon>
        <taxon>Alvinellidae</taxon>
        <taxon>Paralvinella</taxon>
    </lineage>
</organism>
<dbReference type="SMART" id="SM00114">
    <property type="entry name" value="CARD"/>
    <property type="match status" value="1"/>
</dbReference>
<protein>
    <recommendedName>
        <fullName evidence="13">Caspase-2</fullName>
    </recommendedName>
</protein>
<keyword evidence="6" id="KW-0865">Zymogen</keyword>
<dbReference type="InterPro" id="IPR001309">
    <property type="entry name" value="Pept_C14_p20"/>
</dbReference>
<evidence type="ECO:0000256" key="5">
    <source>
        <dbReference type="ARBA" id="ARBA00022807"/>
    </source>
</evidence>
<keyword evidence="5" id="KW-0788">Thiol protease</keyword>
<comment type="similarity">
    <text evidence="1 7">Belongs to the peptidase C14A family.</text>
</comment>
<keyword evidence="12" id="KW-1185">Reference proteome</keyword>
<evidence type="ECO:0000256" key="4">
    <source>
        <dbReference type="ARBA" id="ARBA00022801"/>
    </source>
</evidence>
<dbReference type="PROSITE" id="PS50208">
    <property type="entry name" value="CASPASE_P20"/>
    <property type="match status" value="1"/>
</dbReference>
<feature type="domain" description="Caspase family p10" evidence="8">
    <location>
        <begin position="281"/>
        <end position="371"/>
    </location>
</feature>
<gene>
    <name evidence="11" type="ORF">LSH36_166g00039</name>
</gene>
<dbReference type="AlphaFoldDB" id="A0AAD9JSJ6"/>
<dbReference type="EMBL" id="JAODUP010000166">
    <property type="protein sequence ID" value="KAK2158629.1"/>
    <property type="molecule type" value="Genomic_DNA"/>
</dbReference>
<evidence type="ECO:0000256" key="7">
    <source>
        <dbReference type="RuleBase" id="RU003971"/>
    </source>
</evidence>
<dbReference type="GO" id="GO:0042981">
    <property type="term" value="P:regulation of apoptotic process"/>
    <property type="evidence" value="ECO:0007669"/>
    <property type="project" value="InterPro"/>
</dbReference>